<dbReference type="Pfam" id="PF04727">
    <property type="entry name" value="ELMO_CED12"/>
    <property type="match status" value="1"/>
</dbReference>
<dbReference type="CDD" id="cd00054">
    <property type="entry name" value="EGF_CA"/>
    <property type="match status" value="1"/>
</dbReference>
<gene>
    <name evidence="10" type="ORF">DPX16_21769</name>
</gene>
<dbReference type="InterPro" id="IPR006816">
    <property type="entry name" value="ELMO_dom"/>
</dbReference>
<evidence type="ECO:0000259" key="9">
    <source>
        <dbReference type="PROSITE" id="PS51335"/>
    </source>
</evidence>
<keyword evidence="3" id="KW-0677">Repeat</keyword>
<dbReference type="SUPFAM" id="SSF49854">
    <property type="entry name" value="Spermadhesin, CUB domain"/>
    <property type="match status" value="1"/>
</dbReference>
<keyword evidence="11" id="KW-1185">Reference proteome</keyword>
<dbReference type="GO" id="GO:0016020">
    <property type="term" value="C:membrane"/>
    <property type="evidence" value="ECO:0007669"/>
    <property type="project" value="TreeGrafter"/>
</dbReference>
<dbReference type="SMART" id="SM00179">
    <property type="entry name" value="EGF_CA"/>
    <property type="match status" value="1"/>
</dbReference>
<protein>
    <submittedName>
        <fullName evidence="10">ELMO domain-containing protein 2</fullName>
    </submittedName>
</protein>
<dbReference type="OrthoDB" id="2015116at2759"/>
<dbReference type="FunFam" id="2.10.25.10:FF:000038">
    <property type="entry name" value="Fibrillin 2"/>
    <property type="match status" value="1"/>
</dbReference>
<sequence length="1050" mass="117976">MFYNRSDTGRILRISSRHYVTSVNRKESWLVGYIACVDAVGGGGRERYAFFALRSCHQVLHADSGEFFSPDYLCSNPPMWCNWTIQVHPEKRLELYLEDLTSPEVCELKSDQIHLDESPAAAGGQRVLEKCWRTASYVSVSNMVHVVLLIDGNPPTPYRGFYGRYKAFGPRDVPYLVFEDVPIDVIEAALGGDEDETDAVTDAPPGLNTQTTSVLTRSVKIGSNSVTNDLPFGKRESWEKSPGDSPTDSAPRVLASGYDSGVASDDDAYYDNYFSAKSQEGAGEWAPETQQNQPGSGPARIRSRYQAAYTNLTETLSTNTHMPHIRTEAVKPTTRSPSAMRRNVDAQARSSDETEPDRAKMGSDVGEVRWVRKGQRDDGKDVSTKATVTESSVTLETQPKLHRRSKEKILYKQTTGNVTHNSHLPGELLLEVGVEVRLEAEHHEESSSLRSALETMIREACGHLTPKSLDFKRLKKLSSGVLFIVWLRFQKASVGDLQSGLQGLQGTTIKSQTSKTRGFIASVSTEDINECETQMVVCDAHAECVNQFGSYSCRLRGYREGTSFCVESAEPDCSGTSSPTILQGVYAICGLLTLLILLLLLVILYLYRRHYRGSFLPRCQKISISSVVDAVANDSDNNNTGNDNGSGANPSRFPPPPPPMRMPKDGHRSLDLPLLRFSSLGPPDGFRKDVGVYLEVFLFLLSALLVEMVAPAGHRKMRVTADLCPMQSWSSEDITDRDLLPHTHDRKSRSGASDCVIIKVLLLLRRVLHNRSSSSFSSHNTRSCSASYTVTLIITSMNMISSRFFSTCCEVMRAALSLKENDLEDHLAQIIREKRIKEQKDPTFKVNLRQCLLQINGYNKLFEVVEELRKEVFDSENEAHETMLLKLWDLLMPSVKLESRITKQWGDIGFQGDDPKTDFRGMGMLGLTNLLFFSEKYTDAARQVLSHANHPRLGYSYAIVGINLTEMAYSLMKSDALKFHFYNTVPGKPEMLHFHQFYCYLAYEFDKFWLEEEPESIMEFNRYREKFHDKVKGQLQVPEVTLLMTVDQEK</sequence>
<evidence type="ECO:0000256" key="1">
    <source>
        <dbReference type="ARBA" id="ARBA00022536"/>
    </source>
</evidence>
<keyword evidence="7" id="KW-0472">Membrane</keyword>
<evidence type="ECO:0000313" key="11">
    <source>
        <dbReference type="Proteomes" id="UP000281406"/>
    </source>
</evidence>
<feature type="transmembrane region" description="Helical" evidence="7">
    <location>
        <begin position="584"/>
        <end position="607"/>
    </location>
</feature>
<dbReference type="PROSITE" id="PS01187">
    <property type="entry name" value="EGF_CA"/>
    <property type="match status" value="1"/>
</dbReference>
<dbReference type="EMBL" id="RJVU01037554">
    <property type="protein sequence ID" value="ROL46585.1"/>
    <property type="molecule type" value="Genomic_DNA"/>
</dbReference>
<dbReference type="SMART" id="SM00042">
    <property type="entry name" value="CUB"/>
    <property type="match status" value="1"/>
</dbReference>
<accession>A0A3N0YK06</accession>
<comment type="caution">
    <text evidence="5">Lacks conserved residue(s) required for the propagation of feature annotation.</text>
</comment>
<dbReference type="InterPro" id="IPR049883">
    <property type="entry name" value="NOTCH1_EGF-like"/>
</dbReference>
<keyword evidence="1" id="KW-0245">EGF-like domain</keyword>
<dbReference type="InterPro" id="IPR000859">
    <property type="entry name" value="CUB_dom"/>
</dbReference>
<dbReference type="InterPro" id="IPR035914">
    <property type="entry name" value="Sperma_CUB_dom_sf"/>
</dbReference>
<evidence type="ECO:0000256" key="2">
    <source>
        <dbReference type="ARBA" id="ARBA00022729"/>
    </source>
</evidence>
<dbReference type="Pfam" id="PF07645">
    <property type="entry name" value="EGF_CA"/>
    <property type="match status" value="1"/>
</dbReference>
<feature type="compositionally biased region" description="Basic and acidic residues" evidence="6">
    <location>
        <begin position="350"/>
        <end position="383"/>
    </location>
</feature>
<proteinExistence type="predicted"/>
<evidence type="ECO:0000256" key="5">
    <source>
        <dbReference type="PROSITE-ProRule" id="PRU00059"/>
    </source>
</evidence>
<dbReference type="GO" id="GO:0005096">
    <property type="term" value="F:GTPase activator activity"/>
    <property type="evidence" value="ECO:0007669"/>
    <property type="project" value="TreeGrafter"/>
</dbReference>
<feature type="domain" description="ELMO" evidence="9">
    <location>
        <begin position="879"/>
        <end position="1035"/>
    </location>
</feature>
<dbReference type="PANTHER" id="PTHR12771">
    <property type="entry name" value="ENGULFMENT AND CELL MOTILITY"/>
    <property type="match status" value="1"/>
</dbReference>
<dbReference type="AlphaFoldDB" id="A0A3N0YK06"/>
<evidence type="ECO:0000313" key="10">
    <source>
        <dbReference type="EMBL" id="ROL46585.1"/>
    </source>
</evidence>
<keyword evidence="2" id="KW-0732">Signal</keyword>
<dbReference type="Proteomes" id="UP000281406">
    <property type="component" value="Unassembled WGS sequence"/>
</dbReference>
<feature type="compositionally biased region" description="Basic and acidic residues" evidence="6">
    <location>
        <begin position="232"/>
        <end position="242"/>
    </location>
</feature>
<keyword evidence="4" id="KW-1015">Disulfide bond</keyword>
<reference evidence="10 11" key="1">
    <citation type="submission" date="2018-10" db="EMBL/GenBank/DDBJ databases">
        <title>Genome assembly for a Yunnan-Guizhou Plateau 3E fish, Anabarilius grahami (Regan), and its evolutionary and genetic applications.</title>
        <authorList>
            <person name="Jiang W."/>
        </authorList>
    </citation>
    <scope>NUCLEOTIDE SEQUENCE [LARGE SCALE GENOMIC DNA]</scope>
    <source>
        <strain evidence="10">AG-KIZ</strain>
        <tissue evidence="10">Muscle</tissue>
    </source>
</reference>
<dbReference type="PROSITE" id="PS01180">
    <property type="entry name" value="CUB"/>
    <property type="match status" value="1"/>
</dbReference>
<feature type="region of interest" description="Disordered" evidence="6">
    <location>
        <begin position="330"/>
        <end position="401"/>
    </location>
</feature>
<dbReference type="PROSITE" id="PS51335">
    <property type="entry name" value="ELMO"/>
    <property type="match status" value="1"/>
</dbReference>
<evidence type="ECO:0000259" key="8">
    <source>
        <dbReference type="PROSITE" id="PS01180"/>
    </source>
</evidence>
<dbReference type="GO" id="GO:0005509">
    <property type="term" value="F:calcium ion binding"/>
    <property type="evidence" value="ECO:0007669"/>
    <property type="project" value="InterPro"/>
</dbReference>
<dbReference type="InterPro" id="IPR050868">
    <property type="entry name" value="ELMO_domain-containing"/>
</dbReference>
<keyword evidence="7" id="KW-1133">Transmembrane helix</keyword>
<dbReference type="Gene3D" id="2.10.25.10">
    <property type="entry name" value="Laminin"/>
    <property type="match status" value="1"/>
</dbReference>
<feature type="transmembrane region" description="Helical" evidence="7">
    <location>
        <begin position="690"/>
        <end position="710"/>
    </location>
</feature>
<feature type="domain" description="CUB" evidence="8">
    <location>
        <begin position="56"/>
        <end position="168"/>
    </location>
</feature>
<feature type="region of interest" description="Disordered" evidence="6">
    <location>
        <begin position="280"/>
        <end position="299"/>
    </location>
</feature>
<dbReference type="InterPro" id="IPR018097">
    <property type="entry name" value="EGF_Ca-bd_CS"/>
</dbReference>
<dbReference type="InterPro" id="IPR001881">
    <property type="entry name" value="EGF-like_Ca-bd_dom"/>
</dbReference>
<evidence type="ECO:0000256" key="6">
    <source>
        <dbReference type="SAM" id="MobiDB-lite"/>
    </source>
</evidence>
<evidence type="ECO:0000256" key="7">
    <source>
        <dbReference type="SAM" id="Phobius"/>
    </source>
</evidence>
<comment type="caution">
    <text evidence="10">The sequence shown here is derived from an EMBL/GenBank/DDBJ whole genome shotgun (WGS) entry which is preliminary data.</text>
</comment>
<feature type="compositionally biased region" description="Polar residues" evidence="6">
    <location>
        <begin position="384"/>
        <end position="397"/>
    </location>
</feature>
<evidence type="ECO:0000256" key="3">
    <source>
        <dbReference type="ARBA" id="ARBA00022737"/>
    </source>
</evidence>
<dbReference type="CDD" id="cd00041">
    <property type="entry name" value="CUB"/>
    <property type="match status" value="1"/>
</dbReference>
<feature type="region of interest" description="Disordered" evidence="6">
    <location>
        <begin position="226"/>
        <end position="259"/>
    </location>
</feature>
<dbReference type="PANTHER" id="PTHR12771:SF47">
    <property type="entry name" value="ELMO DOMAIN-CONTAINING PROTEIN 2"/>
    <property type="match status" value="1"/>
</dbReference>
<dbReference type="Gene3D" id="2.60.120.290">
    <property type="entry name" value="Spermadhesin, CUB domain"/>
    <property type="match status" value="1"/>
</dbReference>
<organism evidence="10 11">
    <name type="scientific">Anabarilius grahami</name>
    <name type="common">Kanglang fish</name>
    <name type="synonym">Barilius grahami</name>
    <dbReference type="NCBI Taxonomy" id="495550"/>
    <lineage>
        <taxon>Eukaryota</taxon>
        <taxon>Metazoa</taxon>
        <taxon>Chordata</taxon>
        <taxon>Craniata</taxon>
        <taxon>Vertebrata</taxon>
        <taxon>Euteleostomi</taxon>
        <taxon>Actinopterygii</taxon>
        <taxon>Neopterygii</taxon>
        <taxon>Teleostei</taxon>
        <taxon>Ostariophysi</taxon>
        <taxon>Cypriniformes</taxon>
        <taxon>Xenocyprididae</taxon>
        <taxon>Xenocypridinae</taxon>
        <taxon>Xenocypridinae incertae sedis</taxon>
        <taxon>Anabarilius</taxon>
    </lineage>
</organism>
<feature type="compositionally biased region" description="Pro residues" evidence="6">
    <location>
        <begin position="652"/>
        <end position="661"/>
    </location>
</feature>
<name>A0A3N0YK06_ANAGA</name>
<keyword evidence="7" id="KW-0812">Transmembrane</keyword>
<dbReference type="GO" id="GO:0030855">
    <property type="term" value="P:epithelial cell differentiation"/>
    <property type="evidence" value="ECO:0007669"/>
    <property type="project" value="UniProtKB-ARBA"/>
</dbReference>
<feature type="region of interest" description="Disordered" evidence="6">
    <location>
        <begin position="634"/>
        <end position="665"/>
    </location>
</feature>
<feature type="compositionally biased region" description="Low complexity" evidence="6">
    <location>
        <begin position="634"/>
        <end position="651"/>
    </location>
</feature>
<evidence type="ECO:0000256" key="4">
    <source>
        <dbReference type="ARBA" id="ARBA00023157"/>
    </source>
</evidence>